<proteinExistence type="predicted"/>
<name>A0ACA9SH71_9GLOM</name>
<gene>
    <name evidence="1" type="ORF">RPERSI_LOCUS30695</name>
</gene>
<dbReference type="EMBL" id="CAJVQC010120783">
    <property type="protein sequence ID" value="CAG8838509.1"/>
    <property type="molecule type" value="Genomic_DNA"/>
</dbReference>
<dbReference type="Proteomes" id="UP000789920">
    <property type="component" value="Unassembled WGS sequence"/>
</dbReference>
<evidence type="ECO:0000313" key="2">
    <source>
        <dbReference type="Proteomes" id="UP000789920"/>
    </source>
</evidence>
<sequence>AGITILNEIGVDLGIDYLSAMKIIDDITSFISWCGGLPAQEAFKKHNILDGELLKFHFPTVSIDSNFEFEGLANRDSLSYIDTYGLASLEIKDAMLRGILRYK</sequence>
<evidence type="ECO:0000313" key="1">
    <source>
        <dbReference type="EMBL" id="CAG8838509.1"/>
    </source>
</evidence>
<organism evidence="1 2">
    <name type="scientific">Racocetra persica</name>
    <dbReference type="NCBI Taxonomy" id="160502"/>
    <lineage>
        <taxon>Eukaryota</taxon>
        <taxon>Fungi</taxon>
        <taxon>Fungi incertae sedis</taxon>
        <taxon>Mucoromycota</taxon>
        <taxon>Glomeromycotina</taxon>
        <taxon>Glomeromycetes</taxon>
        <taxon>Diversisporales</taxon>
        <taxon>Gigasporaceae</taxon>
        <taxon>Racocetra</taxon>
    </lineage>
</organism>
<comment type="caution">
    <text evidence="1">The sequence shown here is derived from an EMBL/GenBank/DDBJ whole genome shotgun (WGS) entry which is preliminary data.</text>
</comment>
<keyword evidence="2" id="KW-1185">Reference proteome</keyword>
<reference evidence="1" key="1">
    <citation type="submission" date="2021-06" db="EMBL/GenBank/DDBJ databases">
        <authorList>
            <person name="Kallberg Y."/>
            <person name="Tangrot J."/>
            <person name="Rosling A."/>
        </authorList>
    </citation>
    <scope>NUCLEOTIDE SEQUENCE</scope>
    <source>
        <strain evidence="1">MA461A</strain>
    </source>
</reference>
<feature type="non-terminal residue" evidence="1">
    <location>
        <position position="1"/>
    </location>
</feature>
<feature type="non-terminal residue" evidence="1">
    <location>
        <position position="103"/>
    </location>
</feature>
<accession>A0ACA9SH71</accession>
<protein>
    <submittedName>
        <fullName evidence="1">4257_t:CDS:1</fullName>
    </submittedName>
</protein>